<dbReference type="PROSITE" id="PS01039">
    <property type="entry name" value="SBP_BACTERIAL_3"/>
    <property type="match status" value="1"/>
</dbReference>
<evidence type="ECO:0000256" key="5">
    <source>
        <dbReference type="SAM" id="SignalP"/>
    </source>
</evidence>
<feature type="signal peptide" evidence="5">
    <location>
        <begin position="1"/>
        <end position="23"/>
    </location>
</feature>
<organism evidence="7 8">
    <name type="scientific">Marinobacterium nitratireducens</name>
    <dbReference type="NCBI Taxonomy" id="518897"/>
    <lineage>
        <taxon>Bacteria</taxon>
        <taxon>Pseudomonadati</taxon>
        <taxon>Pseudomonadota</taxon>
        <taxon>Gammaproteobacteria</taxon>
        <taxon>Oceanospirillales</taxon>
        <taxon>Oceanospirillaceae</taxon>
        <taxon>Marinobacterium</taxon>
    </lineage>
</organism>
<dbReference type="Gene3D" id="3.40.190.10">
    <property type="entry name" value="Periplasmic binding protein-like II"/>
    <property type="match status" value="2"/>
</dbReference>
<reference evidence="7 8" key="1">
    <citation type="journal article" date="2014" name="Int. J. Syst. Evol. Microbiol.">
        <title>Complete genome sequence of Corynebacterium casei LMG S-19264T (=DSM 44701T), isolated from a smear-ripened cheese.</title>
        <authorList>
            <consortium name="US DOE Joint Genome Institute (JGI-PGF)"/>
            <person name="Walter F."/>
            <person name="Albersmeier A."/>
            <person name="Kalinowski J."/>
            <person name="Ruckert C."/>
        </authorList>
    </citation>
    <scope>NUCLEOTIDE SEQUENCE [LARGE SCALE GENOMIC DNA]</scope>
    <source>
        <strain evidence="7 8">CGMCC 1.7286</strain>
    </source>
</reference>
<dbReference type="SUPFAM" id="SSF53850">
    <property type="entry name" value="Periplasmic binding protein-like II"/>
    <property type="match status" value="1"/>
</dbReference>
<dbReference type="Proteomes" id="UP000599578">
    <property type="component" value="Unassembled WGS sequence"/>
</dbReference>
<proteinExistence type="inferred from homology"/>
<gene>
    <name evidence="7" type="ORF">GCM10011348_47460</name>
</gene>
<protein>
    <submittedName>
        <fullName evidence="7">Amino acid ABC transporter</fullName>
    </submittedName>
</protein>
<keyword evidence="8" id="KW-1185">Reference proteome</keyword>
<dbReference type="PANTHER" id="PTHR35936:SF17">
    <property type="entry name" value="ARGININE-BINDING EXTRACELLULAR PROTEIN ARTP"/>
    <property type="match status" value="1"/>
</dbReference>
<dbReference type="InterPro" id="IPR001638">
    <property type="entry name" value="Solute-binding_3/MltF_N"/>
</dbReference>
<evidence type="ECO:0000256" key="1">
    <source>
        <dbReference type="ARBA" id="ARBA00004196"/>
    </source>
</evidence>
<evidence type="ECO:0000256" key="3">
    <source>
        <dbReference type="ARBA" id="ARBA00022729"/>
    </source>
</evidence>
<evidence type="ECO:0000313" key="7">
    <source>
        <dbReference type="EMBL" id="GGO89521.1"/>
    </source>
</evidence>
<dbReference type="SMART" id="SM00062">
    <property type="entry name" value="PBPb"/>
    <property type="match status" value="1"/>
</dbReference>
<dbReference type="GO" id="GO:0030313">
    <property type="term" value="C:cell envelope"/>
    <property type="evidence" value="ECO:0007669"/>
    <property type="project" value="UniProtKB-SubCell"/>
</dbReference>
<feature type="domain" description="Solute-binding protein family 3/N-terminal" evidence="6">
    <location>
        <begin position="28"/>
        <end position="256"/>
    </location>
</feature>
<dbReference type="CDD" id="cd13702">
    <property type="entry name" value="PBP2_mlr5654_like"/>
    <property type="match status" value="1"/>
</dbReference>
<comment type="caution">
    <text evidence="7">The sequence shown here is derived from an EMBL/GenBank/DDBJ whole genome shotgun (WGS) entry which is preliminary data.</text>
</comment>
<dbReference type="Pfam" id="PF00497">
    <property type="entry name" value="SBP_bac_3"/>
    <property type="match status" value="1"/>
</dbReference>
<dbReference type="InterPro" id="IPR018313">
    <property type="entry name" value="SBP_3_CS"/>
</dbReference>
<comment type="subcellular location">
    <subcellularLocation>
        <location evidence="1">Cell envelope</location>
    </subcellularLocation>
</comment>
<evidence type="ECO:0000256" key="4">
    <source>
        <dbReference type="RuleBase" id="RU003744"/>
    </source>
</evidence>
<accession>A0A918DXN9</accession>
<dbReference type="PANTHER" id="PTHR35936">
    <property type="entry name" value="MEMBRANE-BOUND LYTIC MUREIN TRANSGLYCOSYLASE F"/>
    <property type="match status" value="1"/>
</dbReference>
<evidence type="ECO:0000259" key="6">
    <source>
        <dbReference type="SMART" id="SM00062"/>
    </source>
</evidence>
<evidence type="ECO:0000313" key="8">
    <source>
        <dbReference type="Proteomes" id="UP000599578"/>
    </source>
</evidence>
<comment type="similarity">
    <text evidence="2 4">Belongs to the bacterial solute-binding protein 3 family.</text>
</comment>
<dbReference type="RefSeq" id="WP_188863135.1">
    <property type="nucleotide sequence ID" value="NZ_BMLT01000026.1"/>
</dbReference>
<dbReference type="AlphaFoldDB" id="A0A918DXN9"/>
<evidence type="ECO:0000256" key="2">
    <source>
        <dbReference type="ARBA" id="ARBA00010333"/>
    </source>
</evidence>
<sequence>MKVSKLLCGALALVGLAASPVWAKDWTSVRIGSEGAYPPFNYFNANGELIGFDIDIGRALCEKMAVECTFVSQDWDGMIPALMAGKYDVILASMSITEERKQQVAFTDPYYKAALTFVGPADSDITDTSPEALEDLSIGALSASTQAAFLQTTYPESDVRLYRSQDEVNLDLINGRLDLQVSDLLPMLDWVSNSEDGKCCKLVGEPVMDPQYAGEGTGMAVRQEDEELRRKLNEALAAIVADGTYQQINDKYFPINIYDMK</sequence>
<feature type="chain" id="PRO_5037725240" evidence="5">
    <location>
        <begin position="24"/>
        <end position="261"/>
    </location>
</feature>
<name>A0A918DXN9_9GAMM</name>
<dbReference type="EMBL" id="BMLT01000026">
    <property type="protein sequence ID" value="GGO89521.1"/>
    <property type="molecule type" value="Genomic_DNA"/>
</dbReference>
<keyword evidence="3 5" id="KW-0732">Signal</keyword>